<evidence type="ECO:0000256" key="4">
    <source>
        <dbReference type="PROSITE-ProRule" id="PRU00510"/>
    </source>
</evidence>
<evidence type="ECO:0000256" key="1">
    <source>
        <dbReference type="ARBA" id="ARBA00022723"/>
    </source>
</evidence>
<feature type="zinc finger region" description="dksA C4-type" evidence="4">
    <location>
        <begin position="91"/>
        <end position="115"/>
    </location>
</feature>
<keyword evidence="1" id="KW-0479">Metal-binding</keyword>
<dbReference type="Gene3D" id="1.20.120.910">
    <property type="entry name" value="DksA, coiled-coil domain"/>
    <property type="match status" value="1"/>
</dbReference>
<dbReference type="PANTHER" id="PTHR33823:SF4">
    <property type="entry name" value="GENERAL STRESS PROTEIN 16O"/>
    <property type="match status" value="1"/>
</dbReference>
<dbReference type="Pfam" id="PF01258">
    <property type="entry name" value="zf-dskA_traR"/>
    <property type="match status" value="1"/>
</dbReference>
<evidence type="ECO:0000313" key="8">
    <source>
        <dbReference type="Proteomes" id="UP000176997"/>
    </source>
</evidence>
<dbReference type="InterPro" id="IPR037187">
    <property type="entry name" value="DnaK_N"/>
</dbReference>
<proteinExistence type="predicted"/>
<feature type="region of interest" description="Disordered" evidence="5">
    <location>
        <begin position="23"/>
        <end position="42"/>
    </location>
</feature>
<evidence type="ECO:0000256" key="5">
    <source>
        <dbReference type="SAM" id="MobiDB-lite"/>
    </source>
</evidence>
<evidence type="ECO:0000256" key="3">
    <source>
        <dbReference type="ARBA" id="ARBA00022833"/>
    </source>
</evidence>
<dbReference type="EMBL" id="MHUS01000011">
    <property type="protein sequence ID" value="OHA81434.1"/>
    <property type="molecule type" value="Genomic_DNA"/>
</dbReference>
<evidence type="ECO:0000256" key="2">
    <source>
        <dbReference type="ARBA" id="ARBA00022771"/>
    </source>
</evidence>
<feature type="domain" description="Zinc finger DksA/TraR C4-type" evidence="6">
    <location>
        <begin position="87"/>
        <end position="113"/>
    </location>
</feature>
<keyword evidence="2" id="KW-0863">Zinc-finger</keyword>
<comment type="caution">
    <text evidence="7">The sequence shown here is derived from an EMBL/GenBank/DDBJ whole genome shotgun (WGS) entry which is preliminary data.</text>
</comment>
<dbReference type="PROSITE" id="PS51128">
    <property type="entry name" value="ZF_DKSA_2"/>
    <property type="match status" value="1"/>
</dbReference>
<evidence type="ECO:0000313" key="7">
    <source>
        <dbReference type="EMBL" id="OHA81434.1"/>
    </source>
</evidence>
<gene>
    <name evidence="7" type="ORF">A2675_00140</name>
</gene>
<dbReference type="Proteomes" id="UP000176997">
    <property type="component" value="Unassembled WGS sequence"/>
</dbReference>
<dbReference type="SUPFAM" id="SSF57716">
    <property type="entry name" value="Glucocorticoid receptor-like (DNA-binding domain)"/>
    <property type="match status" value="1"/>
</dbReference>
<dbReference type="InterPro" id="IPR000962">
    <property type="entry name" value="Znf_DskA_TraR"/>
</dbReference>
<dbReference type="AlphaFoldDB" id="A0A1G2S8I5"/>
<dbReference type="GO" id="GO:0008270">
    <property type="term" value="F:zinc ion binding"/>
    <property type="evidence" value="ECO:0007669"/>
    <property type="project" value="UniProtKB-KW"/>
</dbReference>
<evidence type="ECO:0000259" key="6">
    <source>
        <dbReference type="Pfam" id="PF01258"/>
    </source>
</evidence>
<protein>
    <recommendedName>
        <fullName evidence="6">Zinc finger DksA/TraR C4-type domain-containing protein</fullName>
    </recommendedName>
</protein>
<dbReference type="STRING" id="1802723.A2675_00140"/>
<name>A0A1G2S8I5_9BACT</name>
<keyword evidence="3" id="KW-0862">Zinc</keyword>
<sequence length="118" mass="13283">MNTSHFKTKLLEEKETLERELLTVGRRNPDTPGDWQPTPPPIDVQWADPSEVAEEVEEFEGRNAVETELEERLNEITDALTRIESNTYGTCTVCNEPIEEARLEANPAATTCMAHLNG</sequence>
<accession>A0A1G2S8I5</accession>
<dbReference type="SUPFAM" id="SSF109635">
    <property type="entry name" value="DnaK suppressor protein DksA, alpha-hairpin domain"/>
    <property type="match status" value="1"/>
</dbReference>
<reference evidence="7 8" key="1">
    <citation type="journal article" date="2016" name="Nat. Commun.">
        <title>Thousands of microbial genomes shed light on interconnected biogeochemical processes in an aquifer system.</title>
        <authorList>
            <person name="Anantharaman K."/>
            <person name="Brown C.T."/>
            <person name="Hug L.A."/>
            <person name="Sharon I."/>
            <person name="Castelle C.J."/>
            <person name="Probst A.J."/>
            <person name="Thomas B.C."/>
            <person name="Singh A."/>
            <person name="Wilkins M.J."/>
            <person name="Karaoz U."/>
            <person name="Brodie E.L."/>
            <person name="Williams K.H."/>
            <person name="Hubbard S.S."/>
            <person name="Banfield J.F."/>
        </authorList>
    </citation>
    <scope>NUCLEOTIDE SEQUENCE [LARGE SCALE GENOMIC DNA]</scope>
</reference>
<dbReference type="PANTHER" id="PTHR33823">
    <property type="entry name" value="RNA POLYMERASE-BINDING TRANSCRIPTION FACTOR DKSA-RELATED"/>
    <property type="match status" value="1"/>
</dbReference>
<organism evidence="7 8">
    <name type="scientific">Candidatus Yonathbacteria bacterium RIFCSPHIGHO2_01_FULL_51_10</name>
    <dbReference type="NCBI Taxonomy" id="1802723"/>
    <lineage>
        <taxon>Bacteria</taxon>
        <taxon>Candidatus Yonathiibacteriota</taxon>
    </lineage>
</organism>